<feature type="region of interest" description="Disordered" evidence="1">
    <location>
        <begin position="653"/>
        <end position="676"/>
    </location>
</feature>
<dbReference type="Pfam" id="PF04536">
    <property type="entry name" value="TPM_phosphatase"/>
    <property type="match status" value="1"/>
</dbReference>
<feature type="transmembrane region" description="Helical" evidence="2">
    <location>
        <begin position="163"/>
        <end position="185"/>
    </location>
</feature>
<evidence type="ECO:0000259" key="4">
    <source>
        <dbReference type="Pfam" id="PF04536"/>
    </source>
</evidence>
<name>A0A178LW75_MYCIR</name>
<dbReference type="InterPro" id="IPR007621">
    <property type="entry name" value="TPM_dom"/>
</dbReference>
<feature type="compositionally biased region" description="Low complexity" evidence="1">
    <location>
        <begin position="653"/>
        <end position="668"/>
    </location>
</feature>
<keyword evidence="2" id="KW-0472">Membrane</keyword>
<keyword evidence="2" id="KW-0812">Transmembrane</keyword>
<dbReference type="RefSeq" id="WP_064282304.1">
    <property type="nucleotide sequence ID" value="NZ_LWCS01000024.1"/>
</dbReference>
<evidence type="ECO:0000256" key="2">
    <source>
        <dbReference type="SAM" id="Phobius"/>
    </source>
</evidence>
<evidence type="ECO:0000313" key="5">
    <source>
        <dbReference type="EMBL" id="OAN37872.1"/>
    </source>
</evidence>
<proteinExistence type="predicted"/>
<feature type="signal peptide" evidence="3">
    <location>
        <begin position="1"/>
        <end position="26"/>
    </location>
</feature>
<gene>
    <name evidence="5" type="ORF">A4X20_21135</name>
</gene>
<keyword evidence="2" id="KW-1133">Transmembrane helix</keyword>
<evidence type="ECO:0000256" key="1">
    <source>
        <dbReference type="SAM" id="MobiDB-lite"/>
    </source>
</evidence>
<dbReference type="EMBL" id="LWCS01000024">
    <property type="protein sequence ID" value="OAN37872.1"/>
    <property type="molecule type" value="Genomic_DNA"/>
</dbReference>
<feature type="domain" description="TPM" evidence="4">
    <location>
        <begin position="36"/>
        <end position="150"/>
    </location>
</feature>
<sequence length="676" mass="70910">MRVARLLNMLLAVVVVGLLCAPGASAEPPFRVPDYVTDRADALSPEQLIQVEDALTQLYEEQRVRLWVVYVDSFGQSAPGWARTTMQLSDFGDRDALLAIATSERAYAFQVPTAIMPQSAAQSLQTNVIEPALRNRDFAGAAVAAADGIETSARPGSSSGGGMSWLTLLFIFAVLAAALVMLLWWARRRRRRLRAAQFEAARRVNPADPNALASVPLDALDDLSKAIVVDVDNAVRTSEGELALAVEEFGPDRTAPFTRAVDNARTALAQAFNVRQILDDAVPETVQQRRDLLTRSIVAAARADDELEAQGEAFEQLRDLVINAPTRLDGLTQQMVDLTARLGPAEQALAALHTQFDASALASVADNVGAAKERLTFADQTISAARALVARPAGQQMGLVDAVRAAESSLGQARMLLDAIDSVGSDINRAVASLPAAIADIQNGIAAATTQLQQSSTARRAELEAARDTASKAVADAQHTGNSDPLGAFTRLTKADADLDLLLAGVAEERAAVERMSRAYDQALMTAQSRVRGVSDFIDTRRGSIGPEARTRLAEAVRQLQAAQDKKETNLSEAIAHANGASTLAAQAQSLANNDVHAAQQQFSGWGGGGGTWGGGGSSDMGAVIGGILIGNILGGAMRGGFGGGFGGGRGLGRPSSFGGSSRSSGRSYSGGGGRF</sequence>
<reference evidence="5 6" key="1">
    <citation type="submission" date="2016-04" db="EMBL/GenBank/DDBJ databases">
        <title>Draft Genome Sequences of Staphylococcus capitis Strain H36, S. capitis Strain H65, S. cohnii Strain H62, S. hominis Strain H69, Mycobacterium iranicum Strain H39, Plantibacter sp. Strain H53, Pseudomonas oryzihabitans Strain H72, and Microbacterium sp. Strain H83, isolated from residential settings.</title>
        <authorList>
            <person name="Lymperopoulou D."/>
            <person name="Adams R.I."/>
            <person name="Lindow S."/>
            <person name="Coil D.A."/>
            <person name="Jospin G."/>
            <person name="Eisen J.A."/>
        </authorList>
    </citation>
    <scope>NUCLEOTIDE SEQUENCE [LARGE SCALE GENOMIC DNA]</scope>
    <source>
        <strain evidence="5 6">H39</strain>
    </source>
</reference>
<dbReference type="OrthoDB" id="5105562at2"/>
<feature type="chain" id="PRO_5008091474" description="TPM domain-containing protein" evidence="3">
    <location>
        <begin position="27"/>
        <end position="676"/>
    </location>
</feature>
<evidence type="ECO:0000256" key="3">
    <source>
        <dbReference type="SAM" id="SignalP"/>
    </source>
</evidence>
<dbReference type="eggNOG" id="COG1512">
    <property type="taxonomic scope" value="Bacteria"/>
</dbReference>
<comment type="caution">
    <text evidence="5">The sequence shown here is derived from an EMBL/GenBank/DDBJ whole genome shotgun (WGS) entry which is preliminary data.</text>
</comment>
<dbReference type="Proteomes" id="UP000078396">
    <property type="component" value="Unassembled WGS sequence"/>
</dbReference>
<organism evidence="5 6">
    <name type="scientific">Mycolicibacterium iranicum</name>
    <name type="common">Mycobacterium iranicum</name>
    <dbReference type="NCBI Taxonomy" id="912594"/>
    <lineage>
        <taxon>Bacteria</taxon>
        <taxon>Bacillati</taxon>
        <taxon>Actinomycetota</taxon>
        <taxon>Actinomycetes</taxon>
        <taxon>Mycobacteriales</taxon>
        <taxon>Mycobacteriaceae</taxon>
        <taxon>Mycolicibacterium</taxon>
    </lineage>
</organism>
<dbReference type="STRING" id="912594.AWC12_10920"/>
<dbReference type="Gene3D" id="3.10.310.50">
    <property type="match status" value="1"/>
</dbReference>
<dbReference type="AlphaFoldDB" id="A0A178LW75"/>
<evidence type="ECO:0000313" key="6">
    <source>
        <dbReference type="Proteomes" id="UP000078396"/>
    </source>
</evidence>
<keyword evidence="3" id="KW-0732">Signal</keyword>
<protein>
    <recommendedName>
        <fullName evidence="4">TPM domain-containing protein</fullName>
    </recommendedName>
</protein>
<accession>A0A178LW75</accession>